<feature type="binding site" evidence="13">
    <location>
        <position position="147"/>
    </location>
    <ligand>
        <name>(S)-2,3,4,5-tetrahydrodipicolinate</name>
        <dbReference type="ChEBI" id="CHEBI:16845"/>
    </ligand>
</feature>
<dbReference type="EMBL" id="HF571520">
    <property type="protein sequence ID" value="CCQ32978.1"/>
    <property type="molecule type" value="Genomic_DNA"/>
</dbReference>
<dbReference type="GeneID" id="23797826"/>
<dbReference type="Pfam" id="PF01113">
    <property type="entry name" value="DapB_N"/>
    <property type="match status" value="1"/>
</dbReference>
<reference evidence="17 18" key="1">
    <citation type="journal article" date="2011" name="J. Bacteriol.">
        <title>Genome sequence of Halorhabdus tiamatea, the first archaeon isolated from a deep-sea anoxic brine lake.</title>
        <authorList>
            <person name="Antunes A."/>
            <person name="Alam I."/>
            <person name="Bajic V.B."/>
            <person name="Stingl U."/>
        </authorList>
    </citation>
    <scope>NUCLEOTIDE SEQUENCE [LARGE SCALE GENOMIC DNA]</scope>
    <source>
        <strain evidence="17 18">SARL4B</strain>
    </source>
</reference>
<dbReference type="InterPro" id="IPR000846">
    <property type="entry name" value="DapB_N"/>
</dbReference>
<dbReference type="eggNOG" id="arCOG04393">
    <property type="taxonomic scope" value="Archaea"/>
</dbReference>
<dbReference type="InterPro" id="IPR022664">
    <property type="entry name" value="DapB_N_CS"/>
</dbReference>
<feature type="domain" description="Dihydrodipicolinate reductase N-terminal" evidence="14">
    <location>
        <begin position="3"/>
        <end position="117"/>
    </location>
</feature>
<keyword evidence="3 13" id="KW-0028">Amino-acid biosynthesis</keyword>
<keyword evidence="4 13" id="KW-0521">NADP</keyword>
<dbReference type="InterPro" id="IPR036291">
    <property type="entry name" value="NAD(P)-bd_dom_sf"/>
</dbReference>
<dbReference type="SUPFAM" id="SSF55347">
    <property type="entry name" value="Glyceraldehyde-3-phosphate dehydrogenase-like, C-terminal domain"/>
    <property type="match status" value="1"/>
</dbReference>
<dbReference type="GO" id="GO:0005737">
    <property type="term" value="C:cytoplasm"/>
    <property type="evidence" value="ECO:0007669"/>
    <property type="project" value="UniProtKB-SubCell"/>
</dbReference>
<keyword evidence="2 13" id="KW-0963">Cytoplasm</keyword>
<evidence type="ECO:0000256" key="7">
    <source>
        <dbReference type="ARBA" id="ARBA00023027"/>
    </source>
</evidence>
<comment type="function">
    <text evidence="13">Catalyzes the conversion of 4-hydroxy-tetrahydrodipicolinate (HTPA) to tetrahydrodipicolinate.</text>
</comment>
<evidence type="ECO:0000256" key="8">
    <source>
        <dbReference type="ARBA" id="ARBA00023154"/>
    </source>
</evidence>
<dbReference type="KEGG" id="hti:HTIA_0838"/>
<dbReference type="GO" id="GO:0008839">
    <property type="term" value="F:4-hydroxy-tetrahydrodipicolinate reductase"/>
    <property type="evidence" value="ECO:0007669"/>
    <property type="project" value="UniProtKB-UniRule"/>
</dbReference>
<sequence length="254" mass="26838">MRRIGVTGAAGRMGRTVIETAGDREDVAVVFAVDATDEEKVADKPIHEPDDVAALLATHEPDAIVDFSVPEATVAFADACAEAGVALVTGTTGFEDDQLDSLKSASEDVAVLKAANFARGIQALLATVRAAAGALPGYDVELTETHHNKKQDAPSGTAKTLLEALAEEREEDFEEVYGREGIDPREAGEIGVHVRRAGDVRGEHELMFAGNDEVLTLSHRAEDRGVFAAGALDAAVWLADRDPGLYTFGDVIEG</sequence>
<dbReference type="PANTHER" id="PTHR20836:SF0">
    <property type="entry name" value="4-HYDROXY-TETRAHYDRODIPICOLINATE REDUCTASE 1, CHLOROPLASTIC-RELATED"/>
    <property type="match status" value="1"/>
</dbReference>
<protein>
    <recommendedName>
        <fullName evidence="10 13">4-hydroxy-tetrahydrodipicolinate reductase</fullName>
        <shortName evidence="13">HTPA reductase</shortName>
        <ecNumber evidence="10 13">1.17.1.8</ecNumber>
    </recommendedName>
</protein>
<evidence type="ECO:0000256" key="12">
    <source>
        <dbReference type="ARBA" id="ARBA00049396"/>
    </source>
</evidence>
<dbReference type="InterPro" id="IPR022663">
    <property type="entry name" value="DapB_C"/>
</dbReference>
<evidence type="ECO:0000256" key="9">
    <source>
        <dbReference type="ARBA" id="ARBA00037922"/>
    </source>
</evidence>
<keyword evidence="8 13" id="KW-0457">Lysine biosynthesis</keyword>
<feature type="active site" description="Proton donor" evidence="13">
    <location>
        <position position="150"/>
    </location>
</feature>
<dbReference type="GO" id="GO:0019877">
    <property type="term" value="P:diaminopimelate biosynthetic process"/>
    <property type="evidence" value="ECO:0007669"/>
    <property type="project" value="UniProtKB-UniRule"/>
</dbReference>
<evidence type="ECO:0000313" key="19">
    <source>
        <dbReference type="Proteomes" id="UP000015381"/>
    </source>
</evidence>
<dbReference type="PROSITE" id="PS01298">
    <property type="entry name" value="DAPB"/>
    <property type="match status" value="1"/>
</dbReference>
<dbReference type="Gene3D" id="3.40.50.720">
    <property type="entry name" value="NAD(P)-binding Rossmann-like Domain"/>
    <property type="match status" value="1"/>
</dbReference>
<feature type="binding site" evidence="13">
    <location>
        <position position="44"/>
    </location>
    <ligand>
        <name>NADP(+)</name>
        <dbReference type="ChEBI" id="CHEBI:58349"/>
    </ligand>
</feature>
<comment type="subunit">
    <text evidence="13">Homotetramer.</text>
</comment>
<dbReference type="EC" id="1.17.1.8" evidence="10 13"/>
<evidence type="ECO:0000256" key="3">
    <source>
        <dbReference type="ARBA" id="ARBA00022605"/>
    </source>
</evidence>
<keyword evidence="19" id="KW-1185">Reference proteome</keyword>
<name>S6CZT6_9EURY</name>
<dbReference type="PATRIC" id="fig|1033806.12.peg.831"/>
<dbReference type="GO" id="GO:0016726">
    <property type="term" value="F:oxidoreductase activity, acting on CH or CH2 groups, NAD or NADP as acceptor"/>
    <property type="evidence" value="ECO:0007669"/>
    <property type="project" value="UniProtKB-UniRule"/>
</dbReference>
<dbReference type="RefSeq" id="WP_020936042.1">
    <property type="nucleotide sequence ID" value="NC_021921.1"/>
</dbReference>
<evidence type="ECO:0000259" key="15">
    <source>
        <dbReference type="Pfam" id="PF05173"/>
    </source>
</evidence>
<comment type="subcellular location">
    <subcellularLocation>
        <location evidence="13">Cytoplasm</location>
    </subcellularLocation>
</comment>
<comment type="catalytic activity">
    <reaction evidence="11 13">
        <text>(S)-2,3,4,5-tetrahydrodipicolinate + NADP(+) + H2O = (2S,4S)-4-hydroxy-2,3,4,5-tetrahydrodipicolinate + NADPH + H(+)</text>
        <dbReference type="Rhea" id="RHEA:35331"/>
        <dbReference type="ChEBI" id="CHEBI:15377"/>
        <dbReference type="ChEBI" id="CHEBI:15378"/>
        <dbReference type="ChEBI" id="CHEBI:16845"/>
        <dbReference type="ChEBI" id="CHEBI:57783"/>
        <dbReference type="ChEBI" id="CHEBI:58349"/>
        <dbReference type="ChEBI" id="CHEBI:67139"/>
        <dbReference type="EC" id="1.17.1.8"/>
    </reaction>
</comment>
<comment type="catalytic activity">
    <reaction evidence="12 13">
        <text>(S)-2,3,4,5-tetrahydrodipicolinate + NAD(+) + H2O = (2S,4S)-4-hydroxy-2,3,4,5-tetrahydrodipicolinate + NADH + H(+)</text>
        <dbReference type="Rhea" id="RHEA:35323"/>
        <dbReference type="ChEBI" id="CHEBI:15377"/>
        <dbReference type="ChEBI" id="CHEBI:15378"/>
        <dbReference type="ChEBI" id="CHEBI:16845"/>
        <dbReference type="ChEBI" id="CHEBI:57540"/>
        <dbReference type="ChEBI" id="CHEBI:57945"/>
        <dbReference type="ChEBI" id="CHEBI:67139"/>
        <dbReference type="EC" id="1.17.1.8"/>
    </reaction>
</comment>
<dbReference type="PIRSF" id="PIRSF000161">
    <property type="entry name" value="DHPR"/>
    <property type="match status" value="1"/>
</dbReference>
<evidence type="ECO:0000256" key="5">
    <source>
        <dbReference type="ARBA" id="ARBA00022915"/>
    </source>
</evidence>
<dbReference type="PANTHER" id="PTHR20836">
    <property type="entry name" value="DIHYDRODIPICOLINATE REDUCTASE"/>
    <property type="match status" value="1"/>
</dbReference>
<dbReference type="GO" id="GO:0050661">
    <property type="term" value="F:NADP binding"/>
    <property type="evidence" value="ECO:0007669"/>
    <property type="project" value="UniProtKB-UniRule"/>
</dbReference>
<feature type="binding site" evidence="13">
    <location>
        <begin position="90"/>
        <end position="92"/>
    </location>
    <ligand>
        <name>NAD(+)</name>
        <dbReference type="ChEBI" id="CHEBI:57540"/>
    </ligand>
</feature>
<dbReference type="HOGENOM" id="CLU_047479_2_2_2"/>
<evidence type="ECO:0000256" key="6">
    <source>
        <dbReference type="ARBA" id="ARBA00023002"/>
    </source>
</evidence>
<evidence type="ECO:0000256" key="2">
    <source>
        <dbReference type="ARBA" id="ARBA00022490"/>
    </source>
</evidence>
<dbReference type="SUPFAM" id="SSF51735">
    <property type="entry name" value="NAD(P)-binding Rossmann-fold domains"/>
    <property type="match status" value="1"/>
</dbReference>
<dbReference type="CDD" id="cd02274">
    <property type="entry name" value="DHDPR_N"/>
    <property type="match status" value="1"/>
</dbReference>
<dbReference type="GO" id="GO:0009089">
    <property type="term" value="P:lysine biosynthetic process via diaminopimelate"/>
    <property type="evidence" value="ECO:0007669"/>
    <property type="project" value="UniProtKB-UniRule"/>
</dbReference>
<proteinExistence type="inferred from homology"/>
<dbReference type="Proteomes" id="UP000015381">
    <property type="component" value="Chromosome I"/>
</dbReference>
<dbReference type="EMBL" id="AFNT02000023">
    <property type="protein sequence ID" value="ERJ05885.1"/>
    <property type="molecule type" value="Genomic_DNA"/>
</dbReference>
<gene>
    <name evidence="13 17" type="primary">dapB</name>
    <name evidence="17" type="ORF">HLRTI_002037</name>
    <name evidence="16" type="ORF">HTIA_0838</name>
</gene>
<feature type="binding site" evidence="13">
    <location>
        <position position="43"/>
    </location>
    <ligand>
        <name>NAD(+)</name>
        <dbReference type="ChEBI" id="CHEBI:57540"/>
    </ligand>
</feature>
<organism evidence="16 19">
    <name type="scientific">Halorhabdus tiamatea SARL4B</name>
    <dbReference type="NCBI Taxonomy" id="1033806"/>
    <lineage>
        <taxon>Archaea</taxon>
        <taxon>Methanobacteriati</taxon>
        <taxon>Methanobacteriota</taxon>
        <taxon>Stenosarchaea group</taxon>
        <taxon>Halobacteria</taxon>
        <taxon>Halobacteriales</taxon>
        <taxon>Haloarculaceae</taxon>
        <taxon>Halorhabdus</taxon>
    </lineage>
</organism>
<dbReference type="Proteomes" id="UP000003861">
    <property type="component" value="Unassembled WGS sequence"/>
</dbReference>
<dbReference type="Pfam" id="PF05173">
    <property type="entry name" value="DapB_C"/>
    <property type="match status" value="1"/>
</dbReference>
<feature type="active site" description="Proton donor/acceptor" evidence="13">
    <location>
        <position position="146"/>
    </location>
</feature>
<dbReference type="OrthoDB" id="195035at2157"/>
<evidence type="ECO:0000256" key="11">
    <source>
        <dbReference type="ARBA" id="ARBA00049080"/>
    </source>
</evidence>
<evidence type="ECO:0000256" key="1">
    <source>
        <dbReference type="ARBA" id="ARBA00006642"/>
    </source>
</evidence>
<dbReference type="HAMAP" id="MF_00102">
    <property type="entry name" value="DapB"/>
    <property type="match status" value="1"/>
</dbReference>
<comment type="pathway">
    <text evidence="9 13">Amino-acid biosynthesis; L-lysine biosynthesis via DAP pathway; (S)-tetrahydrodipicolinate from L-aspartate: step 4/4.</text>
</comment>
<feature type="binding site" evidence="13">
    <location>
        <begin position="114"/>
        <end position="117"/>
    </location>
    <ligand>
        <name>NAD(+)</name>
        <dbReference type="ChEBI" id="CHEBI:57540"/>
    </ligand>
</feature>
<dbReference type="NCBIfam" id="TIGR00036">
    <property type="entry name" value="dapB"/>
    <property type="match status" value="1"/>
</dbReference>
<keyword evidence="6 13" id="KW-0560">Oxidoreductase</keyword>
<dbReference type="GO" id="GO:0051287">
    <property type="term" value="F:NAD binding"/>
    <property type="evidence" value="ECO:0007669"/>
    <property type="project" value="UniProtKB-UniRule"/>
</dbReference>
<keyword evidence="7 13" id="KW-0520">NAD</keyword>
<evidence type="ECO:0000256" key="10">
    <source>
        <dbReference type="ARBA" id="ARBA00038983"/>
    </source>
</evidence>
<accession>S6CZT6</accession>
<reference evidence="17 18" key="2">
    <citation type="journal article" date="2013" name="PLoS ONE">
        <title>INDIGO - INtegrated Data Warehouse of MIcrobial GenOmes with Examples from the Red Sea Extremophiles.</title>
        <authorList>
            <person name="Alam I."/>
            <person name="Antunes A."/>
            <person name="Kamau A.A."/>
            <person name="Ba Alawi W."/>
            <person name="Kalkatawi M."/>
            <person name="Stingl U."/>
            <person name="Bajic V.B."/>
        </authorList>
    </citation>
    <scope>NUCLEOTIDE SEQUENCE [LARGE SCALE GENOMIC DNA]</scope>
    <source>
        <strain evidence="17 18">SARL4B</strain>
    </source>
</reference>
<comment type="caution">
    <text evidence="13">Was originally thought to be a dihydrodipicolinate reductase (DHDPR), catalyzing the conversion of dihydrodipicolinate to tetrahydrodipicolinate. However, it was shown in E.coli that the substrate of the enzymatic reaction is not dihydrodipicolinate (DHDP) but in fact (2S,4S)-4-hydroxy-2,3,4,5-tetrahydrodipicolinic acid (HTPA), the product released by the DapA-catalyzed reaction.</text>
</comment>
<feature type="binding site" evidence="13">
    <location>
        <begin position="8"/>
        <end position="13"/>
    </location>
    <ligand>
        <name>NAD(+)</name>
        <dbReference type="ChEBI" id="CHEBI:57540"/>
    </ligand>
</feature>
<feature type="domain" description="Dihydrodipicolinate reductase C-terminal" evidence="15">
    <location>
        <begin position="120"/>
        <end position="252"/>
    </location>
</feature>
<evidence type="ECO:0000313" key="17">
    <source>
        <dbReference type="EMBL" id="ERJ05885.1"/>
    </source>
</evidence>
<dbReference type="Gene3D" id="3.30.360.10">
    <property type="entry name" value="Dihydrodipicolinate Reductase, domain 2"/>
    <property type="match status" value="1"/>
</dbReference>
<evidence type="ECO:0000256" key="13">
    <source>
        <dbReference type="HAMAP-Rule" id="MF_00102"/>
    </source>
</evidence>
<reference evidence="16 19" key="3">
    <citation type="journal article" date="2014" name="Environ. Microbiol.">
        <title>Halorhabdus tiamatea: proteogenomics and glycosidase activity measurements identify the first cultivated euryarchaeon from a deep-sea anoxic brine lake as potential polysaccharide degrader.</title>
        <authorList>
            <person name="Werner J."/>
            <person name="Ferrer M."/>
            <person name="Michel G."/>
            <person name="Mann A.J."/>
            <person name="Huang S."/>
            <person name="Juarez S."/>
            <person name="Ciordia S."/>
            <person name="Albar J.P."/>
            <person name="Alcaide M."/>
            <person name="La Cono V."/>
            <person name="Yakimov M.M."/>
            <person name="Antunes A."/>
            <person name="Taborda M."/>
            <person name="Da Costa M.S."/>
            <person name="Amann R.I."/>
            <person name="Gloeckner F.O."/>
            <person name="Golyshina O.V."/>
            <person name="Golyshin P.N."/>
            <person name="Teeling H."/>
        </authorList>
    </citation>
    <scope>NUCLEOTIDE SEQUENCE [LARGE SCALE GENOMIC DNA]</scope>
    <source>
        <strain evidence="19">SARL4B</strain>
        <strain evidence="16">Type strain: SARL4B</strain>
    </source>
</reference>
<dbReference type="STRING" id="1033806.HTIA_0838"/>
<evidence type="ECO:0000313" key="18">
    <source>
        <dbReference type="Proteomes" id="UP000003861"/>
    </source>
</evidence>
<evidence type="ECO:0000313" key="16">
    <source>
        <dbReference type="EMBL" id="CCQ32978.1"/>
    </source>
</evidence>
<evidence type="ECO:0000256" key="4">
    <source>
        <dbReference type="ARBA" id="ARBA00022857"/>
    </source>
</evidence>
<comment type="similarity">
    <text evidence="1 13">Belongs to the DapB family.</text>
</comment>
<feature type="binding site" evidence="13">
    <location>
        <begin position="156"/>
        <end position="157"/>
    </location>
    <ligand>
        <name>(S)-2,3,4,5-tetrahydrodipicolinate</name>
        <dbReference type="ChEBI" id="CHEBI:16845"/>
    </ligand>
</feature>
<keyword evidence="5 13" id="KW-0220">Diaminopimelate biosynthesis</keyword>
<evidence type="ECO:0000259" key="14">
    <source>
        <dbReference type="Pfam" id="PF01113"/>
    </source>
</evidence>
<dbReference type="AlphaFoldDB" id="S6CZT6"/>
<dbReference type="UniPathway" id="UPA00034">
    <property type="reaction ID" value="UER00018"/>
</dbReference>
<dbReference type="InterPro" id="IPR023940">
    <property type="entry name" value="DHDPR_bac"/>
</dbReference>